<dbReference type="RefSeq" id="WP_146596098.1">
    <property type="nucleotide sequence ID" value="NZ_SJPT01000007.1"/>
</dbReference>
<dbReference type="InterPro" id="IPR006016">
    <property type="entry name" value="UspA"/>
</dbReference>
<evidence type="ECO:0000256" key="2">
    <source>
        <dbReference type="ARBA" id="ARBA00022490"/>
    </source>
</evidence>
<accession>A0A5C6C9U2</accession>
<gene>
    <name evidence="5" type="primary">uspE_3</name>
    <name evidence="5" type="ORF">Pla52o_39900</name>
</gene>
<dbReference type="PANTHER" id="PTHR47892">
    <property type="entry name" value="UNIVERSAL STRESS PROTEIN E"/>
    <property type="match status" value="1"/>
</dbReference>
<dbReference type="PANTHER" id="PTHR47892:SF1">
    <property type="entry name" value="UNIVERSAL STRESS PROTEIN E"/>
    <property type="match status" value="1"/>
</dbReference>
<dbReference type="SUPFAM" id="SSF52402">
    <property type="entry name" value="Adenine nucleotide alpha hydrolases-like"/>
    <property type="match status" value="2"/>
</dbReference>
<feature type="domain" description="UspA" evidence="4">
    <location>
        <begin position="171"/>
        <end position="299"/>
    </location>
</feature>
<dbReference type="GO" id="GO:0005737">
    <property type="term" value="C:cytoplasm"/>
    <property type="evidence" value="ECO:0007669"/>
    <property type="project" value="UniProtKB-SubCell"/>
</dbReference>
<evidence type="ECO:0000256" key="1">
    <source>
        <dbReference type="ARBA" id="ARBA00004496"/>
    </source>
</evidence>
<dbReference type="AlphaFoldDB" id="A0A5C6C9U2"/>
<comment type="caution">
    <text evidence="5">The sequence shown here is derived from an EMBL/GenBank/DDBJ whole genome shotgun (WGS) entry which is preliminary data.</text>
</comment>
<comment type="function">
    <text evidence="3">Required for resistance to DNA-damaging agents.</text>
</comment>
<sequence>MKRFRKILVATDSRLDKHPVLNAAAEVAIHNEASLQVVDVVPDFSWAARLAIQDHEHLQTLMRQEKREQLEALAAPLRDRGVEVHTKLLEGKTSVEIVREVIRGEHDLVMAVSKGDHSRHRSFFGHTARRLLRHCPAVTWLVAADAVSQVRHVLACVDTSSDHPLDAELNEKVYELASSIHIFQASKFSVLHAWSIQEESTLRSRLKPETLAEYERNERTHREKLLDTFLHQYESSDTSAHVHLIKGKTSEVVGNFVRDNAVDLVVMGTVARSGLIGLVIGNTSETILDLLHCSVLAVKPYQFKSPIQL</sequence>
<dbReference type="OrthoDB" id="239260at2"/>
<reference evidence="5 6" key="1">
    <citation type="submission" date="2019-02" db="EMBL/GenBank/DDBJ databases">
        <title>Deep-cultivation of Planctomycetes and their phenomic and genomic characterization uncovers novel biology.</title>
        <authorList>
            <person name="Wiegand S."/>
            <person name="Jogler M."/>
            <person name="Boedeker C."/>
            <person name="Pinto D."/>
            <person name="Vollmers J."/>
            <person name="Rivas-Marin E."/>
            <person name="Kohn T."/>
            <person name="Peeters S.H."/>
            <person name="Heuer A."/>
            <person name="Rast P."/>
            <person name="Oberbeckmann S."/>
            <person name="Bunk B."/>
            <person name="Jeske O."/>
            <person name="Meyerdierks A."/>
            <person name="Storesund J.E."/>
            <person name="Kallscheuer N."/>
            <person name="Luecker S."/>
            <person name="Lage O.M."/>
            <person name="Pohl T."/>
            <person name="Merkel B.J."/>
            <person name="Hornburger P."/>
            <person name="Mueller R.-W."/>
            <person name="Bruemmer F."/>
            <person name="Labrenz M."/>
            <person name="Spormann A.M."/>
            <person name="Op Den Camp H."/>
            <person name="Overmann J."/>
            <person name="Amann R."/>
            <person name="Jetten M.S.M."/>
            <person name="Mascher T."/>
            <person name="Medema M.H."/>
            <person name="Devos D.P."/>
            <person name="Kaster A.-K."/>
            <person name="Ovreas L."/>
            <person name="Rohde M."/>
            <person name="Galperin M.Y."/>
            <person name="Jogler C."/>
        </authorList>
    </citation>
    <scope>NUCLEOTIDE SEQUENCE [LARGE SCALE GENOMIC DNA]</scope>
    <source>
        <strain evidence="5 6">Pla52o</strain>
    </source>
</reference>
<name>A0A5C6C9U2_9BACT</name>
<evidence type="ECO:0000313" key="6">
    <source>
        <dbReference type="Proteomes" id="UP000316304"/>
    </source>
</evidence>
<keyword evidence="6" id="KW-1185">Reference proteome</keyword>
<dbReference type="Pfam" id="PF00582">
    <property type="entry name" value="Usp"/>
    <property type="match status" value="2"/>
</dbReference>
<evidence type="ECO:0000256" key="3">
    <source>
        <dbReference type="ARBA" id="ARBA00037131"/>
    </source>
</evidence>
<organism evidence="5 6">
    <name type="scientific">Novipirellula galeiformis</name>
    <dbReference type="NCBI Taxonomy" id="2528004"/>
    <lineage>
        <taxon>Bacteria</taxon>
        <taxon>Pseudomonadati</taxon>
        <taxon>Planctomycetota</taxon>
        <taxon>Planctomycetia</taxon>
        <taxon>Pirellulales</taxon>
        <taxon>Pirellulaceae</taxon>
        <taxon>Novipirellula</taxon>
    </lineage>
</organism>
<dbReference type="Proteomes" id="UP000316304">
    <property type="component" value="Unassembled WGS sequence"/>
</dbReference>
<keyword evidence="2" id="KW-0963">Cytoplasm</keyword>
<proteinExistence type="predicted"/>
<dbReference type="Gene3D" id="3.40.50.12370">
    <property type="match status" value="1"/>
</dbReference>
<evidence type="ECO:0000313" key="5">
    <source>
        <dbReference type="EMBL" id="TWU20958.1"/>
    </source>
</evidence>
<comment type="subcellular location">
    <subcellularLocation>
        <location evidence="1">Cytoplasm</location>
    </subcellularLocation>
</comment>
<dbReference type="EMBL" id="SJPT01000007">
    <property type="protein sequence ID" value="TWU20958.1"/>
    <property type="molecule type" value="Genomic_DNA"/>
</dbReference>
<evidence type="ECO:0000259" key="4">
    <source>
        <dbReference type="Pfam" id="PF00582"/>
    </source>
</evidence>
<protein>
    <submittedName>
        <fullName evidence="5">Universal stress protein E</fullName>
    </submittedName>
</protein>
<dbReference type="CDD" id="cd00293">
    <property type="entry name" value="USP-like"/>
    <property type="match status" value="1"/>
</dbReference>
<feature type="domain" description="UspA" evidence="4">
    <location>
        <begin position="4"/>
        <end position="141"/>
    </location>
</feature>